<dbReference type="InterPro" id="IPR029016">
    <property type="entry name" value="GAF-like_dom_sf"/>
</dbReference>
<dbReference type="KEGG" id="scib:HUG20_15240"/>
<evidence type="ECO:0000256" key="2">
    <source>
        <dbReference type="ARBA" id="ARBA00023125"/>
    </source>
</evidence>
<gene>
    <name evidence="8" type="ORF">HUG20_15240</name>
</gene>
<evidence type="ECO:0000256" key="4">
    <source>
        <dbReference type="ARBA" id="ARBA00058938"/>
    </source>
</evidence>
<sequence>MSKENKYSANSLSRGLLILTFFNKENPSLSLSEISKKLGVSRTVPYRLLYELQKMGYLYQDTATKRYSLTPKVLELGFSYINSLEFPDIAQPHMEKLRDEIGASCHLSILDGNEVVYICTAPVRGVETINVSIGMRLPAHATANGKLLLSFTEKIHWGSFDLESFTENTVISTQAFYEELKNIREQKYAMSRGELHPTISSVAVPIFNRGGSIAAALNVVIVESMFPSNFKMNVALPKALQVAKTLSTYKGCYTPNFGIDQA</sequence>
<dbReference type="GO" id="GO:0003677">
    <property type="term" value="F:DNA binding"/>
    <property type="evidence" value="ECO:0007669"/>
    <property type="project" value="UniProtKB-KW"/>
</dbReference>
<organism evidence="8 9">
    <name type="scientific">Salicibibacter cibi</name>
    <dbReference type="NCBI Taxonomy" id="2743001"/>
    <lineage>
        <taxon>Bacteria</taxon>
        <taxon>Bacillati</taxon>
        <taxon>Bacillota</taxon>
        <taxon>Bacilli</taxon>
        <taxon>Bacillales</taxon>
        <taxon>Bacillaceae</taxon>
        <taxon>Salicibibacter</taxon>
    </lineage>
</organism>
<dbReference type="Proteomes" id="UP000595349">
    <property type="component" value="Chromosome"/>
</dbReference>
<feature type="domain" description="HTH iclR-type" evidence="6">
    <location>
        <begin position="9"/>
        <end position="71"/>
    </location>
</feature>
<dbReference type="Gene3D" id="1.10.10.10">
    <property type="entry name" value="Winged helix-like DNA-binding domain superfamily/Winged helix DNA-binding domain"/>
    <property type="match status" value="1"/>
</dbReference>
<reference evidence="8 9" key="1">
    <citation type="submission" date="2020-06" db="EMBL/GenBank/DDBJ databases">
        <title>Genomic analysis of Salicibibacter sp. NKC21-4.</title>
        <authorList>
            <person name="Oh Y.J."/>
        </authorList>
    </citation>
    <scope>NUCLEOTIDE SEQUENCE [LARGE SCALE GENOMIC DNA]</scope>
    <source>
        <strain evidence="8 9">NKC21-4</strain>
    </source>
</reference>
<dbReference type="GO" id="GO:0003700">
    <property type="term" value="F:DNA-binding transcription factor activity"/>
    <property type="evidence" value="ECO:0007669"/>
    <property type="project" value="TreeGrafter"/>
</dbReference>
<dbReference type="GO" id="GO:0045892">
    <property type="term" value="P:negative regulation of DNA-templated transcription"/>
    <property type="evidence" value="ECO:0007669"/>
    <property type="project" value="TreeGrafter"/>
</dbReference>
<accession>A0A7T6ZDM1</accession>
<keyword evidence="3" id="KW-0804">Transcription</keyword>
<dbReference type="PROSITE" id="PS51078">
    <property type="entry name" value="ICLR_ED"/>
    <property type="match status" value="1"/>
</dbReference>
<keyword evidence="9" id="KW-1185">Reference proteome</keyword>
<dbReference type="RefSeq" id="WP_200085548.1">
    <property type="nucleotide sequence ID" value="NZ_CP054706.1"/>
</dbReference>
<dbReference type="PANTHER" id="PTHR30136:SF35">
    <property type="entry name" value="HTH-TYPE TRANSCRIPTIONAL REGULATOR RV1719"/>
    <property type="match status" value="1"/>
</dbReference>
<dbReference type="InterPro" id="IPR036390">
    <property type="entry name" value="WH_DNA-bd_sf"/>
</dbReference>
<evidence type="ECO:0000313" key="9">
    <source>
        <dbReference type="Proteomes" id="UP000595349"/>
    </source>
</evidence>
<dbReference type="PROSITE" id="PS51077">
    <property type="entry name" value="HTH_ICLR"/>
    <property type="match status" value="1"/>
</dbReference>
<evidence type="ECO:0000259" key="6">
    <source>
        <dbReference type="PROSITE" id="PS51077"/>
    </source>
</evidence>
<proteinExistence type="predicted"/>
<dbReference type="AlphaFoldDB" id="A0A7T6ZDM1"/>
<evidence type="ECO:0000259" key="7">
    <source>
        <dbReference type="PROSITE" id="PS51078"/>
    </source>
</evidence>
<dbReference type="InterPro" id="IPR050707">
    <property type="entry name" value="HTH_MetabolicPath_Reg"/>
</dbReference>
<dbReference type="EMBL" id="CP054706">
    <property type="protein sequence ID" value="QQK81116.1"/>
    <property type="molecule type" value="Genomic_DNA"/>
</dbReference>
<evidence type="ECO:0000313" key="8">
    <source>
        <dbReference type="EMBL" id="QQK81116.1"/>
    </source>
</evidence>
<dbReference type="SUPFAM" id="SSF55781">
    <property type="entry name" value="GAF domain-like"/>
    <property type="match status" value="1"/>
</dbReference>
<dbReference type="InterPro" id="IPR014757">
    <property type="entry name" value="Tscrpt_reg_IclR_C"/>
</dbReference>
<dbReference type="SUPFAM" id="SSF46785">
    <property type="entry name" value="Winged helix' DNA-binding domain"/>
    <property type="match status" value="1"/>
</dbReference>
<evidence type="ECO:0000256" key="5">
    <source>
        <dbReference type="ARBA" id="ARBA00070406"/>
    </source>
</evidence>
<protein>
    <recommendedName>
        <fullName evidence="5">Glycerol operon regulatory protein</fullName>
    </recommendedName>
</protein>
<dbReference type="Pfam" id="PF01614">
    <property type="entry name" value="IclR_C"/>
    <property type="match status" value="1"/>
</dbReference>
<evidence type="ECO:0000256" key="3">
    <source>
        <dbReference type="ARBA" id="ARBA00023163"/>
    </source>
</evidence>
<keyword evidence="1" id="KW-0805">Transcription regulation</keyword>
<feature type="domain" description="IclR-ED" evidence="7">
    <location>
        <begin position="72"/>
        <end position="252"/>
    </location>
</feature>
<comment type="function">
    <text evidence="4">May be an activator protein for the gylABX operon.</text>
</comment>
<dbReference type="InterPro" id="IPR036388">
    <property type="entry name" value="WH-like_DNA-bd_sf"/>
</dbReference>
<dbReference type="InterPro" id="IPR005471">
    <property type="entry name" value="Tscrpt_reg_IclR_N"/>
</dbReference>
<dbReference type="SMART" id="SM00346">
    <property type="entry name" value="HTH_ICLR"/>
    <property type="match status" value="1"/>
</dbReference>
<dbReference type="PANTHER" id="PTHR30136">
    <property type="entry name" value="HELIX-TURN-HELIX TRANSCRIPTIONAL REGULATOR, ICLR FAMILY"/>
    <property type="match status" value="1"/>
</dbReference>
<name>A0A7T6ZDM1_9BACI</name>
<keyword evidence="2" id="KW-0238">DNA-binding</keyword>
<evidence type="ECO:0000256" key="1">
    <source>
        <dbReference type="ARBA" id="ARBA00023015"/>
    </source>
</evidence>
<dbReference type="Gene3D" id="3.30.450.40">
    <property type="match status" value="1"/>
</dbReference>
<dbReference type="FunFam" id="1.10.10.10:FF:000056">
    <property type="entry name" value="IclR family transcriptional regulator"/>
    <property type="match status" value="1"/>
</dbReference>
<dbReference type="Pfam" id="PF09339">
    <property type="entry name" value="HTH_IclR"/>
    <property type="match status" value="1"/>
</dbReference>